<dbReference type="AlphaFoldDB" id="A0AAV7JBY9"/>
<evidence type="ECO:0000313" key="3">
    <source>
        <dbReference type="EMBL" id="KAI6646210.1"/>
    </source>
</evidence>
<dbReference type="Gene3D" id="1.10.10.60">
    <property type="entry name" value="Homeodomain-like"/>
    <property type="match status" value="2"/>
</dbReference>
<evidence type="ECO:0000259" key="2">
    <source>
        <dbReference type="Pfam" id="PF03221"/>
    </source>
</evidence>
<keyword evidence="1" id="KW-0238">DNA-binding</keyword>
<dbReference type="EMBL" id="JAKMXF010000359">
    <property type="protein sequence ID" value="KAI6646210.1"/>
    <property type="molecule type" value="Genomic_DNA"/>
</dbReference>
<keyword evidence="4" id="KW-1185">Reference proteome</keyword>
<dbReference type="Proteomes" id="UP001165289">
    <property type="component" value="Unassembled WGS sequence"/>
</dbReference>
<dbReference type="InterPro" id="IPR009057">
    <property type="entry name" value="Homeodomain-like_sf"/>
</dbReference>
<sequence length="157" mass="17675">MDSKKRKASDASGNAKKRHAISMETKVAIIKKLDSGEKMVNVARAYSMNRSTIGTIYKCKDRVMEHVKSAVPMQSTIISKKRWQRHVGLSFMLIQEKTKSIFEDLKAKAGENAEEETFAASHGWFQRFKKRANLHRVSALGETASADKVAVENFQLS</sequence>
<reference evidence="3 4" key="1">
    <citation type="journal article" date="2023" name="BMC Biol.">
        <title>The compact genome of the sponge Oopsacas minuta (Hexactinellida) is lacking key metazoan core genes.</title>
        <authorList>
            <person name="Santini S."/>
            <person name="Schenkelaars Q."/>
            <person name="Jourda C."/>
            <person name="Duchesne M."/>
            <person name="Belahbib H."/>
            <person name="Rocher C."/>
            <person name="Selva M."/>
            <person name="Riesgo A."/>
            <person name="Vervoort M."/>
            <person name="Leys S.P."/>
            <person name="Kodjabachian L."/>
            <person name="Le Bivic A."/>
            <person name="Borchiellini C."/>
            <person name="Claverie J.M."/>
            <person name="Renard E."/>
        </authorList>
    </citation>
    <scope>NUCLEOTIDE SEQUENCE [LARGE SCALE GENOMIC DNA]</scope>
    <source>
        <strain evidence="3">SPO-2</strain>
    </source>
</reference>
<gene>
    <name evidence="3" type="ORF">LOD99_9352</name>
</gene>
<feature type="domain" description="HTH CENPB-type" evidence="2">
    <location>
        <begin position="85"/>
        <end position="136"/>
    </location>
</feature>
<dbReference type="InterPro" id="IPR006600">
    <property type="entry name" value="HTH_CenpB_DNA-bd_dom"/>
</dbReference>
<evidence type="ECO:0000256" key="1">
    <source>
        <dbReference type="ARBA" id="ARBA00023125"/>
    </source>
</evidence>
<name>A0AAV7JBY9_9METZ</name>
<protein>
    <recommendedName>
        <fullName evidence="2">HTH CENPB-type domain-containing protein</fullName>
    </recommendedName>
</protein>
<dbReference type="SUPFAM" id="SSF46689">
    <property type="entry name" value="Homeodomain-like"/>
    <property type="match status" value="2"/>
</dbReference>
<organism evidence="3 4">
    <name type="scientific">Oopsacas minuta</name>
    <dbReference type="NCBI Taxonomy" id="111878"/>
    <lineage>
        <taxon>Eukaryota</taxon>
        <taxon>Metazoa</taxon>
        <taxon>Porifera</taxon>
        <taxon>Hexactinellida</taxon>
        <taxon>Hexasterophora</taxon>
        <taxon>Lyssacinosida</taxon>
        <taxon>Leucopsacidae</taxon>
        <taxon>Oopsacas</taxon>
    </lineage>
</organism>
<dbReference type="Pfam" id="PF03221">
    <property type="entry name" value="HTH_Tnp_Tc5"/>
    <property type="match status" value="1"/>
</dbReference>
<comment type="caution">
    <text evidence="3">The sequence shown here is derived from an EMBL/GenBank/DDBJ whole genome shotgun (WGS) entry which is preliminary data.</text>
</comment>
<dbReference type="GO" id="GO:0003677">
    <property type="term" value="F:DNA binding"/>
    <property type="evidence" value="ECO:0007669"/>
    <property type="project" value="UniProtKB-KW"/>
</dbReference>
<evidence type="ECO:0000313" key="4">
    <source>
        <dbReference type="Proteomes" id="UP001165289"/>
    </source>
</evidence>
<accession>A0AAV7JBY9</accession>
<proteinExistence type="predicted"/>